<evidence type="ECO:0000256" key="10">
    <source>
        <dbReference type="SAM" id="SignalP"/>
    </source>
</evidence>
<protein>
    <submittedName>
        <fullName evidence="11">Phosphatidylinositol glycan anchor biosynthesis, class U</fullName>
    </submittedName>
</protein>
<keyword evidence="7 9" id="KW-1133">Transmembrane helix</keyword>
<dbReference type="GO" id="GO:0006506">
    <property type="term" value="P:GPI anchor biosynthetic process"/>
    <property type="evidence" value="ECO:0007669"/>
    <property type="project" value="UniProtKB-UniPathway"/>
</dbReference>
<comment type="subcellular location">
    <subcellularLocation>
        <location evidence="1">Endoplasmic reticulum membrane</location>
        <topology evidence="1">Multi-pass membrane protein</topology>
    </subcellularLocation>
</comment>
<feature type="transmembrane region" description="Helical" evidence="9">
    <location>
        <begin position="348"/>
        <end position="373"/>
    </location>
</feature>
<dbReference type="PANTHER" id="PTHR13121">
    <property type="entry name" value="GPI TRANSAMIDASE COMPONENT PIG-U"/>
    <property type="match status" value="1"/>
</dbReference>
<dbReference type="GO" id="GO:0016255">
    <property type="term" value="P:attachment of GPI anchor to protein"/>
    <property type="evidence" value="ECO:0007669"/>
    <property type="project" value="InterPro"/>
</dbReference>
<evidence type="ECO:0000256" key="1">
    <source>
        <dbReference type="ARBA" id="ARBA00004477"/>
    </source>
</evidence>
<name>A0A669E974_ORENI</name>
<keyword evidence="12" id="KW-1185">Reference proteome</keyword>
<evidence type="ECO:0000256" key="3">
    <source>
        <dbReference type="ARBA" id="ARBA00010026"/>
    </source>
</evidence>
<feature type="transmembrane region" description="Helical" evidence="9">
    <location>
        <begin position="308"/>
        <end position="336"/>
    </location>
</feature>
<evidence type="ECO:0000256" key="9">
    <source>
        <dbReference type="SAM" id="Phobius"/>
    </source>
</evidence>
<keyword evidence="6" id="KW-0256">Endoplasmic reticulum</keyword>
<feature type="chain" id="PRO_5025675959" evidence="10">
    <location>
        <begin position="26"/>
        <end position="429"/>
    </location>
</feature>
<gene>
    <name evidence="11" type="primary">PIGU</name>
    <name evidence="11" type="synonym">pigu</name>
</gene>
<comment type="pathway">
    <text evidence="2">Glycolipid biosynthesis; glycosylphosphatidylinositol-anchor biosynthesis.</text>
</comment>
<reference evidence="11" key="3">
    <citation type="submission" date="2025-09" db="UniProtKB">
        <authorList>
            <consortium name="Ensembl"/>
        </authorList>
    </citation>
    <scope>IDENTIFICATION</scope>
</reference>
<evidence type="ECO:0000313" key="12">
    <source>
        <dbReference type="Proteomes" id="UP000005207"/>
    </source>
</evidence>
<keyword evidence="5 9" id="KW-0812">Transmembrane</keyword>
<sequence>MAAPLTLLLIVAVTIRAALFRSSLAELIAERVEVVSPITAWKRVVEGLALLDLGVSPYSGDVFHETPLIIYMFHFLVDYAEITFMVSLNKNIILKHFVVEFRKQKFALEADRYPMDSLELIRSPKEMYYIPLKVAMFYLLNPFTILSCVAKSTCGLNNAVLALFFLSTIKGNVLLSAIFLCLATYQSIYPITLCAPAMLYFMQRQYIPVNFRRVSFWWFIVQYLFMYLGSLFVLICLSFFLLGSWDYLPSVYGFILSVPDLTPNIGLFWYFFAEMFEHFRLFFLCVFQINVFFYTIPLSIKLKEHPVFLMFMQLAVISIFKSYPTVGDVALYLAFLPVWSHLHRFLRNIFLVSCVLLACSVLFPVLWHLWIYAGSANSNFYYAITLLFNVAQILLVSDYFYAFLRREHHLTNGLYLKRKDGSEATLILK</sequence>
<dbReference type="UniPathway" id="UPA00196"/>
<dbReference type="GeneTree" id="ENSGT00390000014941"/>
<dbReference type="Pfam" id="PF06728">
    <property type="entry name" value="PIG-U"/>
    <property type="match status" value="1"/>
</dbReference>
<feature type="transmembrane region" description="Helical" evidence="9">
    <location>
        <begin position="379"/>
        <end position="401"/>
    </location>
</feature>
<evidence type="ECO:0000313" key="11">
    <source>
        <dbReference type="Ensembl" id="ENSONIP00000068144.1"/>
    </source>
</evidence>
<keyword evidence="8 9" id="KW-0472">Membrane</keyword>
<dbReference type="InterPro" id="IPR009600">
    <property type="entry name" value="PIG-U"/>
</dbReference>
<evidence type="ECO:0000256" key="5">
    <source>
        <dbReference type="ARBA" id="ARBA00022692"/>
    </source>
</evidence>
<feature type="transmembrane region" description="Helical" evidence="9">
    <location>
        <begin position="251"/>
        <end position="272"/>
    </location>
</feature>
<reference evidence="11" key="2">
    <citation type="submission" date="2025-08" db="UniProtKB">
        <authorList>
            <consortium name="Ensembl"/>
        </authorList>
    </citation>
    <scope>IDENTIFICATION</scope>
</reference>
<feature type="transmembrane region" description="Helical" evidence="9">
    <location>
        <begin position="173"/>
        <end position="202"/>
    </location>
</feature>
<dbReference type="PANTHER" id="PTHR13121:SF0">
    <property type="entry name" value="PHOSPHATIDYLINOSITOL GLYCAN ANCHOR BIOSYNTHESIS CLASS U PROTEIN"/>
    <property type="match status" value="1"/>
</dbReference>
<feature type="transmembrane region" description="Helical" evidence="9">
    <location>
        <begin position="214"/>
        <end position="245"/>
    </location>
</feature>
<dbReference type="Proteomes" id="UP000005207">
    <property type="component" value="Linkage group LG5"/>
</dbReference>
<feature type="signal peptide" evidence="10">
    <location>
        <begin position="1"/>
        <end position="25"/>
    </location>
</feature>
<evidence type="ECO:0000256" key="8">
    <source>
        <dbReference type="ARBA" id="ARBA00023136"/>
    </source>
</evidence>
<evidence type="ECO:0000256" key="6">
    <source>
        <dbReference type="ARBA" id="ARBA00022824"/>
    </source>
</evidence>
<evidence type="ECO:0000256" key="2">
    <source>
        <dbReference type="ARBA" id="ARBA00004687"/>
    </source>
</evidence>
<accession>A0A669E974</accession>
<dbReference type="Ensembl" id="ENSONIT00000065259.1">
    <property type="protein sequence ID" value="ENSONIP00000068144.1"/>
    <property type="gene ID" value="ENSONIG00000005244.2"/>
</dbReference>
<dbReference type="GO" id="GO:0042765">
    <property type="term" value="C:GPI-anchor transamidase complex"/>
    <property type="evidence" value="ECO:0007669"/>
    <property type="project" value="InterPro"/>
</dbReference>
<keyword evidence="4" id="KW-0337">GPI-anchor biosynthesis</keyword>
<feature type="transmembrane region" description="Helical" evidence="9">
    <location>
        <begin position="279"/>
        <end position="296"/>
    </location>
</feature>
<keyword evidence="10" id="KW-0732">Signal</keyword>
<feature type="transmembrane region" description="Helical" evidence="9">
    <location>
        <begin position="130"/>
        <end position="153"/>
    </location>
</feature>
<evidence type="ECO:0000256" key="7">
    <source>
        <dbReference type="ARBA" id="ARBA00022989"/>
    </source>
</evidence>
<comment type="similarity">
    <text evidence="3">Belongs to the PIGU family.</text>
</comment>
<organism evidence="11 12">
    <name type="scientific">Oreochromis niloticus</name>
    <name type="common">Nile tilapia</name>
    <name type="synonym">Tilapia nilotica</name>
    <dbReference type="NCBI Taxonomy" id="8128"/>
    <lineage>
        <taxon>Eukaryota</taxon>
        <taxon>Metazoa</taxon>
        <taxon>Chordata</taxon>
        <taxon>Craniata</taxon>
        <taxon>Vertebrata</taxon>
        <taxon>Euteleostomi</taxon>
        <taxon>Actinopterygii</taxon>
        <taxon>Neopterygii</taxon>
        <taxon>Teleostei</taxon>
        <taxon>Neoteleostei</taxon>
        <taxon>Acanthomorphata</taxon>
        <taxon>Ovalentaria</taxon>
        <taxon>Cichlomorphae</taxon>
        <taxon>Cichliformes</taxon>
        <taxon>Cichlidae</taxon>
        <taxon>African cichlids</taxon>
        <taxon>Pseudocrenilabrinae</taxon>
        <taxon>Oreochromini</taxon>
        <taxon>Oreochromis</taxon>
    </lineage>
</organism>
<proteinExistence type="inferred from homology"/>
<evidence type="ECO:0000256" key="4">
    <source>
        <dbReference type="ARBA" id="ARBA00022502"/>
    </source>
</evidence>
<dbReference type="AlphaFoldDB" id="A0A669E974"/>
<reference evidence="12" key="1">
    <citation type="submission" date="2012-01" db="EMBL/GenBank/DDBJ databases">
        <title>The Genome Sequence of Oreochromis niloticus (Nile Tilapia).</title>
        <authorList>
            <consortium name="Broad Institute Genome Assembly Team"/>
            <consortium name="Broad Institute Sequencing Platform"/>
            <person name="Di Palma F."/>
            <person name="Johnson J."/>
            <person name="Lander E.S."/>
            <person name="Lindblad-Toh K."/>
        </authorList>
    </citation>
    <scope>NUCLEOTIDE SEQUENCE [LARGE SCALE GENOMIC DNA]</scope>
</reference>